<keyword evidence="1" id="KW-0547">Nucleotide-binding</keyword>
<gene>
    <name evidence="5" type="ORF">VIS19158_06275</name>
</gene>
<dbReference type="GO" id="GO:0005886">
    <property type="term" value="C:plasma membrane"/>
    <property type="evidence" value="ECO:0007669"/>
    <property type="project" value="TreeGrafter"/>
</dbReference>
<dbReference type="InterPro" id="IPR003439">
    <property type="entry name" value="ABC_transporter-like_ATP-bd"/>
</dbReference>
<dbReference type="RefSeq" id="WP_005596386.1">
    <property type="nucleotide sequence ID" value="NZ_AFWE01000158.1"/>
</dbReference>
<keyword evidence="2" id="KW-0067">ATP-binding</keyword>
<evidence type="ECO:0000313" key="6">
    <source>
        <dbReference type="Proteomes" id="UP000004349"/>
    </source>
</evidence>
<feature type="transmembrane region" description="Helical" evidence="3">
    <location>
        <begin position="127"/>
        <end position="145"/>
    </location>
</feature>
<name>F9RQ61_9VIBR</name>
<organism evidence="5 6">
    <name type="scientific">Vibrio scophthalmi LMG 19158</name>
    <dbReference type="NCBI Taxonomy" id="870967"/>
    <lineage>
        <taxon>Bacteria</taxon>
        <taxon>Pseudomonadati</taxon>
        <taxon>Pseudomonadota</taxon>
        <taxon>Gammaproteobacteria</taxon>
        <taxon>Vibrionales</taxon>
        <taxon>Vibrionaceae</taxon>
        <taxon>Vibrio</taxon>
    </lineage>
</organism>
<feature type="transmembrane region" description="Helical" evidence="3">
    <location>
        <begin position="157"/>
        <end position="178"/>
    </location>
</feature>
<sequence>MNNDFPRLIYNYCQSQGYKPKKEMINSNSEDIITQFSDFFKNELFSYSLVAIDISKNKILPECVIHLDSSGHYYLSVVRNNIVVSSREDKGDIDRKTIQSAYYIKKSLKPKQAGDFKSGIYSMIPKLALSYSFLVIFALLTPLYSNIFNSKIIHTEGYSTLFIVSLLFIMILAIEYGIRSHIKSIVFKKISFNVSLLGDVFSVFYSSSKVSNISSKIRTIETACLSIWENYPQIFVDIIFIFSFSLFIAISLSYFSIILFMYYLVFFAVGVHLRFSHYKLMLEKNNISVEKGLFFHSLDKNSVQLPYFNVHSFVNLLKVRCIKDEYFRKKIDEESFKWGELTKVNGFLSIVFLFISSLLAVRFLGFPIHHLIALMLVNGRLSSIVISLINRSYQVKLQSYHFSQASEQIYKNFKEEGGVEISSIDEIKVEQLKKSELMRSIGTSVNLDFKRGNMYALIGPSGSGKTTLLKVIAGVDRDYSGNVKFNDYSVDDISDYSMGNRVVLSLSSDSLMKCSLRENFALSGIYDIALIRYICEKCCPNLELNSENLDILDADLLPLSSGERQRLVINMKLHKGADLILLDEPTSFLSKKDSIEFIDDLKDRYRNSIIIVSTHCEHILSRFDRCIDLENKSGIKRLVVNI</sequence>
<evidence type="ECO:0000256" key="1">
    <source>
        <dbReference type="ARBA" id="ARBA00022741"/>
    </source>
</evidence>
<protein>
    <recommendedName>
        <fullName evidence="4">ABC transporter domain-containing protein</fullName>
    </recommendedName>
</protein>
<evidence type="ECO:0000313" key="5">
    <source>
        <dbReference type="EMBL" id="EGU34596.1"/>
    </source>
</evidence>
<evidence type="ECO:0000259" key="4">
    <source>
        <dbReference type="PROSITE" id="PS50893"/>
    </source>
</evidence>
<dbReference type="InterPro" id="IPR027417">
    <property type="entry name" value="P-loop_NTPase"/>
</dbReference>
<dbReference type="eggNOG" id="COG2274">
    <property type="taxonomic scope" value="Bacteria"/>
</dbReference>
<dbReference type="InterPro" id="IPR015854">
    <property type="entry name" value="ABC_transpr_LolD-like"/>
</dbReference>
<dbReference type="AlphaFoldDB" id="F9RQ61"/>
<dbReference type="GO" id="GO:0022857">
    <property type="term" value="F:transmembrane transporter activity"/>
    <property type="evidence" value="ECO:0007669"/>
    <property type="project" value="TreeGrafter"/>
</dbReference>
<evidence type="ECO:0000256" key="2">
    <source>
        <dbReference type="ARBA" id="ARBA00022840"/>
    </source>
</evidence>
<keyword evidence="3" id="KW-1133">Transmembrane helix</keyword>
<feature type="transmembrane region" description="Helical" evidence="3">
    <location>
        <begin position="238"/>
        <end position="271"/>
    </location>
</feature>
<dbReference type="InterPro" id="IPR003593">
    <property type="entry name" value="AAA+_ATPase"/>
</dbReference>
<feature type="transmembrane region" description="Helical" evidence="3">
    <location>
        <begin position="344"/>
        <end position="365"/>
    </location>
</feature>
<feature type="domain" description="ABC transporter" evidence="4">
    <location>
        <begin position="427"/>
        <end position="642"/>
    </location>
</feature>
<dbReference type="EMBL" id="AFWE01000158">
    <property type="protein sequence ID" value="EGU34596.1"/>
    <property type="molecule type" value="Genomic_DNA"/>
</dbReference>
<dbReference type="SMART" id="SM00382">
    <property type="entry name" value="AAA"/>
    <property type="match status" value="1"/>
</dbReference>
<dbReference type="Proteomes" id="UP000004349">
    <property type="component" value="Unassembled WGS sequence"/>
</dbReference>
<comment type="caution">
    <text evidence="5">The sequence shown here is derived from an EMBL/GenBank/DDBJ whole genome shotgun (WGS) entry which is preliminary data.</text>
</comment>
<dbReference type="GO" id="GO:0016887">
    <property type="term" value="F:ATP hydrolysis activity"/>
    <property type="evidence" value="ECO:0007669"/>
    <property type="project" value="InterPro"/>
</dbReference>
<reference evidence="5 6" key="1">
    <citation type="journal article" date="2012" name="Int. J. Syst. Evol. Microbiol.">
        <title>Vibrio caribbeanicus sp. nov., isolated from the marine sponge Scleritoderma cyanea.</title>
        <authorList>
            <person name="Hoffmann M."/>
            <person name="Monday S.R."/>
            <person name="Allard M.W."/>
            <person name="Strain E.A."/>
            <person name="Whittaker P."/>
            <person name="Naum M."/>
            <person name="McCarthy P.J."/>
            <person name="Lopez J.V."/>
            <person name="Fischer M."/>
            <person name="Brown E.W."/>
        </authorList>
    </citation>
    <scope>NUCLEOTIDE SEQUENCE [LARGE SCALE GENOMIC DNA]</scope>
    <source>
        <strain evidence="5 6">LMG 19158</strain>
    </source>
</reference>
<keyword evidence="3" id="KW-0812">Transmembrane</keyword>
<dbReference type="PROSITE" id="PS50893">
    <property type="entry name" value="ABC_TRANSPORTER_2"/>
    <property type="match status" value="1"/>
</dbReference>
<dbReference type="Pfam" id="PF00005">
    <property type="entry name" value="ABC_tran"/>
    <property type="match status" value="1"/>
</dbReference>
<accession>F9RQ61</accession>
<evidence type="ECO:0000256" key="3">
    <source>
        <dbReference type="SAM" id="Phobius"/>
    </source>
</evidence>
<dbReference type="SUPFAM" id="SSF52540">
    <property type="entry name" value="P-loop containing nucleoside triphosphate hydrolases"/>
    <property type="match status" value="1"/>
</dbReference>
<dbReference type="PANTHER" id="PTHR24220">
    <property type="entry name" value="IMPORT ATP-BINDING PROTEIN"/>
    <property type="match status" value="1"/>
</dbReference>
<dbReference type="Gene3D" id="3.40.50.300">
    <property type="entry name" value="P-loop containing nucleotide triphosphate hydrolases"/>
    <property type="match status" value="1"/>
</dbReference>
<keyword evidence="3" id="KW-0472">Membrane</keyword>
<proteinExistence type="predicted"/>
<dbReference type="GO" id="GO:0005524">
    <property type="term" value="F:ATP binding"/>
    <property type="evidence" value="ECO:0007669"/>
    <property type="project" value="UniProtKB-KW"/>
</dbReference>